<dbReference type="EMBL" id="CP114014">
    <property type="protein sequence ID" value="XAY03308.1"/>
    <property type="molecule type" value="Genomic_DNA"/>
</dbReference>
<feature type="transmembrane region" description="Helical" evidence="6">
    <location>
        <begin position="83"/>
        <end position="106"/>
    </location>
</feature>
<evidence type="ECO:0000313" key="7">
    <source>
        <dbReference type="EMBL" id="XAY03308.1"/>
    </source>
</evidence>
<feature type="transmembrane region" description="Helical" evidence="6">
    <location>
        <begin position="126"/>
        <end position="144"/>
    </location>
</feature>
<evidence type="ECO:0000256" key="2">
    <source>
        <dbReference type="ARBA" id="ARBA00022475"/>
    </source>
</evidence>
<comment type="subcellular location">
    <subcellularLocation>
        <location evidence="1">Cell membrane</location>
        <topology evidence="1">Multi-pass membrane protein</topology>
    </subcellularLocation>
</comment>
<name>A0AAU7ANY0_9ACTN</name>
<evidence type="ECO:0000256" key="4">
    <source>
        <dbReference type="ARBA" id="ARBA00022989"/>
    </source>
</evidence>
<feature type="transmembrane region" description="Helical" evidence="6">
    <location>
        <begin position="366"/>
        <end position="384"/>
    </location>
</feature>
<dbReference type="GO" id="GO:0005886">
    <property type="term" value="C:plasma membrane"/>
    <property type="evidence" value="ECO:0007669"/>
    <property type="project" value="UniProtKB-SubCell"/>
</dbReference>
<feature type="transmembrane region" description="Helical" evidence="6">
    <location>
        <begin position="421"/>
        <end position="440"/>
    </location>
</feature>
<dbReference type="InterPro" id="IPR002797">
    <property type="entry name" value="Polysacc_synth"/>
</dbReference>
<dbReference type="KEGG" id="parq:DSM112329_00120"/>
<feature type="transmembrane region" description="Helical" evidence="6">
    <location>
        <begin position="218"/>
        <end position="238"/>
    </location>
</feature>
<proteinExistence type="predicted"/>
<feature type="transmembrane region" description="Helical" evidence="6">
    <location>
        <begin position="12"/>
        <end position="33"/>
    </location>
</feature>
<gene>
    <name evidence="7" type="ORF">DSM112329_00120</name>
</gene>
<evidence type="ECO:0000256" key="1">
    <source>
        <dbReference type="ARBA" id="ARBA00004651"/>
    </source>
</evidence>
<keyword evidence="2" id="KW-1003">Cell membrane</keyword>
<feature type="transmembrane region" description="Helical" evidence="6">
    <location>
        <begin position="179"/>
        <end position="197"/>
    </location>
</feature>
<evidence type="ECO:0000256" key="5">
    <source>
        <dbReference type="ARBA" id="ARBA00023136"/>
    </source>
</evidence>
<feature type="transmembrane region" description="Helical" evidence="6">
    <location>
        <begin position="446"/>
        <end position="467"/>
    </location>
</feature>
<evidence type="ECO:0000256" key="6">
    <source>
        <dbReference type="SAM" id="Phobius"/>
    </source>
</evidence>
<protein>
    <recommendedName>
        <fullName evidence="8">Polysaccharide biosynthesis protein C-terminal domain-containing protein</fullName>
    </recommendedName>
</protein>
<feature type="transmembrane region" description="Helical" evidence="6">
    <location>
        <begin position="292"/>
        <end position="313"/>
    </location>
</feature>
<dbReference type="PANTHER" id="PTHR30250">
    <property type="entry name" value="PST FAMILY PREDICTED COLANIC ACID TRANSPORTER"/>
    <property type="match status" value="1"/>
</dbReference>
<feature type="transmembrane region" description="Helical" evidence="6">
    <location>
        <begin position="390"/>
        <end position="409"/>
    </location>
</feature>
<dbReference type="PANTHER" id="PTHR30250:SF11">
    <property type="entry name" value="O-ANTIGEN TRANSPORTER-RELATED"/>
    <property type="match status" value="1"/>
</dbReference>
<feature type="transmembrane region" description="Helical" evidence="6">
    <location>
        <begin position="250"/>
        <end position="272"/>
    </location>
</feature>
<keyword evidence="5 6" id="KW-0472">Membrane</keyword>
<evidence type="ECO:0000256" key="3">
    <source>
        <dbReference type="ARBA" id="ARBA00022692"/>
    </source>
</evidence>
<organism evidence="7">
    <name type="scientific">Paraconexibacter sp. AEG42_29</name>
    <dbReference type="NCBI Taxonomy" id="2997339"/>
    <lineage>
        <taxon>Bacteria</taxon>
        <taxon>Bacillati</taxon>
        <taxon>Actinomycetota</taxon>
        <taxon>Thermoleophilia</taxon>
        <taxon>Solirubrobacterales</taxon>
        <taxon>Paraconexibacteraceae</taxon>
        <taxon>Paraconexibacter</taxon>
    </lineage>
</organism>
<keyword evidence="4 6" id="KW-1133">Transmembrane helix</keyword>
<sequence>MTAYLKRLLASSMAYQAPSLIAAFLAVITLPLYTRSLTPADYGYAETLLTFIIFTSILLRLGLGDAFLRFWFDDEDHARRVDLARSVIALTATISGVAALVGVALADPLSSLLLGREDGGLMRLGLLGLWAFTNLEMATALLRVQERRKAYVLASVGNVLLTITLTVTLVVILDGGARGYVLGNYGASTLVLAALWWEQREFVAVRIRRGTTATLRPLLAYGGPTIPAEATVFLLNVVDRAYILRTQSATAAGVYAVAIKLATAVIVAVRGFQAAWPPLAYSVTDDAEAKRLYALVTSAYVAVTGLVVAALTLMGRWIVRLLAAPEYFEAHEVIPWVALGWALYGLNLVFITIAGRAKVTTRNFPAAVAGVAVNVLVLVALVPSMGIRGAGIALCSAYVVMVLVIHRLTRTLFEVPFEWGRLTLLVLVIGGMAVGGELLLPDAGAAGFLARSALLAAIPVVLLAAGVMRPEEKAGLRALVASRRGRGRGRGGGDTPSTV</sequence>
<dbReference type="AlphaFoldDB" id="A0AAU7ANY0"/>
<reference evidence="7" key="1">
    <citation type="submission" date="2022-12" db="EMBL/GenBank/DDBJ databases">
        <title>Paraconexibacter alkalitolerans sp. nov. and Baekduia alba sp. nov., isolated from soil and emended description of the genera Paraconexibacter (Chun et al., 2020) and Baekduia (An et al., 2020).</title>
        <authorList>
            <person name="Vieira S."/>
            <person name="Huber K.J."/>
            <person name="Geppert A."/>
            <person name="Wolf J."/>
            <person name="Neumann-Schaal M."/>
            <person name="Muesken M."/>
            <person name="Overmann J."/>
        </authorList>
    </citation>
    <scope>NUCLEOTIDE SEQUENCE</scope>
    <source>
        <strain evidence="7">AEG42_29</strain>
    </source>
</reference>
<feature type="transmembrane region" description="Helical" evidence="6">
    <location>
        <begin position="333"/>
        <end position="354"/>
    </location>
</feature>
<accession>A0AAU7ANY0</accession>
<dbReference type="Pfam" id="PF01943">
    <property type="entry name" value="Polysacc_synt"/>
    <property type="match status" value="1"/>
</dbReference>
<feature type="transmembrane region" description="Helical" evidence="6">
    <location>
        <begin position="48"/>
        <end position="71"/>
    </location>
</feature>
<dbReference type="RefSeq" id="WP_354699862.1">
    <property type="nucleotide sequence ID" value="NZ_CP114014.1"/>
</dbReference>
<keyword evidence="3 6" id="KW-0812">Transmembrane</keyword>
<feature type="transmembrane region" description="Helical" evidence="6">
    <location>
        <begin position="151"/>
        <end position="173"/>
    </location>
</feature>
<evidence type="ECO:0008006" key="8">
    <source>
        <dbReference type="Google" id="ProtNLM"/>
    </source>
</evidence>
<dbReference type="InterPro" id="IPR050833">
    <property type="entry name" value="Poly_Biosynth_Transport"/>
</dbReference>